<dbReference type="OrthoDB" id="197419at2759"/>
<dbReference type="AlphaFoldDB" id="A0A1Y2C1N2"/>
<proteinExistence type="predicted"/>
<sequence>MIRLLIPQRLSSVLYPPNNSFKLVQQMRTFSNQKQVWMSQSQHILHVAAISFDQRRHDQSVIQWTVGAIPSDLKVEVGLRTADGSEGPLHPLKLSLNNAYGAAEVSIAVPVTSFSDSLLAVVVTHANGSASGQYPLTGKFESLCGETEPKAGRFTVTLTEKDTIVGTITLETCLSTHFEHQLARSKSTNTVLKTGDTILVGHRGIGMNRVVFAPENKDTLPQISENSCESFAEAFRVGAPFVEFDAQVSKDLKVVLYHDSIVSEYEKHTEIKDLTEAEFLTTKQKYGNSPFTTLEHALKTLPPELGFNIEIKYPMPEEIPADNLVTIEYNTFVDAILQTTLDHAGNRPIVFSCFNPEACRMAKLKQSRYPVLFLTMGGTHPTWDVRTNSFLAAAEFAKFANLDGIVSDATPVVEDPVSRINAAKEIMGGDKAVFTYGAKNCVPGNAKALQKAGLDGIIVDTVVQVRDELKA</sequence>
<protein>
    <submittedName>
        <fullName evidence="3">GDPD-domain-containing protein</fullName>
    </submittedName>
</protein>
<name>A0A1Y2C1N2_9FUNG</name>
<dbReference type="Gene3D" id="3.20.20.190">
    <property type="entry name" value="Phosphatidylinositol (PI) phosphodiesterase"/>
    <property type="match status" value="1"/>
</dbReference>
<keyword evidence="1" id="KW-0378">Hydrolase</keyword>
<evidence type="ECO:0000256" key="1">
    <source>
        <dbReference type="ARBA" id="ARBA00022801"/>
    </source>
</evidence>
<comment type="caution">
    <text evidence="3">The sequence shown here is derived from an EMBL/GenBank/DDBJ whole genome shotgun (WGS) entry which is preliminary data.</text>
</comment>
<dbReference type="SUPFAM" id="SSF51695">
    <property type="entry name" value="PLC-like phosphodiesterases"/>
    <property type="match status" value="1"/>
</dbReference>
<keyword evidence="4" id="KW-1185">Reference proteome</keyword>
<evidence type="ECO:0000313" key="3">
    <source>
        <dbReference type="EMBL" id="ORY40940.1"/>
    </source>
</evidence>
<dbReference type="STRING" id="329046.A0A1Y2C1N2"/>
<dbReference type="InterPro" id="IPR051578">
    <property type="entry name" value="GDPD"/>
</dbReference>
<dbReference type="InterPro" id="IPR017946">
    <property type="entry name" value="PLC-like_Pdiesterase_TIM-brl"/>
</dbReference>
<gene>
    <name evidence="3" type="ORF">BCR33DRAFT_719052</name>
</gene>
<dbReference type="Pfam" id="PF03009">
    <property type="entry name" value="GDPD"/>
    <property type="match status" value="1"/>
</dbReference>
<dbReference type="PANTHER" id="PTHR22958">
    <property type="entry name" value="GLYCEROPHOSPHORYL DIESTER PHOSPHODIESTERASE"/>
    <property type="match status" value="1"/>
</dbReference>
<evidence type="ECO:0000259" key="2">
    <source>
        <dbReference type="PROSITE" id="PS51704"/>
    </source>
</evidence>
<dbReference type="PANTHER" id="PTHR22958:SF1">
    <property type="entry name" value="GLYCEROPHOSPHOCHOLINE PHOSPHODIESTERASE GPCPD1"/>
    <property type="match status" value="1"/>
</dbReference>
<dbReference type="GO" id="GO:0008081">
    <property type="term" value="F:phosphoric diester hydrolase activity"/>
    <property type="evidence" value="ECO:0007669"/>
    <property type="project" value="InterPro"/>
</dbReference>
<dbReference type="PROSITE" id="PS51704">
    <property type="entry name" value="GP_PDE"/>
    <property type="match status" value="1"/>
</dbReference>
<dbReference type="Proteomes" id="UP000193642">
    <property type="component" value="Unassembled WGS sequence"/>
</dbReference>
<reference evidence="3 4" key="1">
    <citation type="submission" date="2016-07" db="EMBL/GenBank/DDBJ databases">
        <title>Pervasive Adenine N6-methylation of Active Genes in Fungi.</title>
        <authorList>
            <consortium name="DOE Joint Genome Institute"/>
            <person name="Mondo S.J."/>
            <person name="Dannebaum R.O."/>
            <person name="Kuo R.C."/>
            <person name="Labutti K."/>
            <person name="Haridas S."/>
            <person name="Kuo A."/>
            <person name="Salamov A."/>
            <person name="Ahrendt S.R."/>
            <person name="Lipzen A."/>
            <person name="Sullivan W."/>
            <person name="Andreopoulos W.B."/>
            <person name="Clum A."/>
            <person name="Lindquist E."/>
            <person name="Daum C."/>
            <person name="Ramamoorthy G.K."/>
            <person name="Gryganskyi A."/>
            <person name="Culley D."/>
            <person name="Magnuson J.K."/>
            <person name="James T.Y."/>
            <person name="O'Malley M.A."/>
            <person name="Stajich J.E."/>
            <person name="Spatafora J.W."/>
            <person name="Visel A."/>
            <person name="Grigoriev I.V."/>
        </authorList>
    </citation>
    <scope>NUCLEOTIDE SEQUENCE [LARGE SCALE GENOMIC DNA]</scope>
    <source>
        <strain evidence="3 4">JEL800</strain>
    </source>
</reference>
<dbReference type="EMBL" id="MCGO01000033">
    <property type="protein sequence ID" value="ORY40940.1"/>
    <property type="molecule type" value="Genomic_DNA"/>
</dbReference>
<dbReference type="CDD" id="cd08572">
    <property type="entry name" value="GDPD_GDE5_like"/>
    <property type="match status" value="1"/>
</dbReference>
<dbReference type="GO" id="GO:0046475">
    <property type="term" value="P:glycerophospholipid catabolic process"/>
    <property type="evidence" value="ECO:0007669"/>
    <property type="project" value="TreeGrafter"/>
</dbReference>
<accession>A0A1Y2C1N2</accession>
<evidence type="ECO:0000313" key="4">
    <source>
        <dbReference type="Proteomes" id="UP000193642"/>
    </source>
</evidence>
<feature type="domain" description="GP-PDE" evidence="2">
    <location>
        <begin position="197"/>
        <end position="469"/>
    </location>
</feature>
<dbReference type="InterPro" id="IPR030395">
    <property type="entry name" value="GP_PDE_dom"/>
</dbReference>
<organism evidence="3 4">
    <name type="scientific">Rhizoclosmatium globosum</name>
    <dbReference type="NCBI Taxonomy" id="329046"/>
    <lineage>
        <taxon>Eukaryota</taxon>
        <taxon>Fungi</taxon>
        <taxon>Fungi incertae sedis</taxon>
        <taxon>Chytridiomycota</taxon>
        <taxon>Chytridiomycota incertae sedis</taxon>
        <taxon>Chytridiomycetes</taxon>
        <taxon>Chytridiales</taxon>
        <taxon>Chytriomycetaceae</taxon>
        <taxon>Rhizoclosmatium</taxon>
    </lineage>
</organism>